<comment type="caution">
    <text evidence="2">The sequence shown here is derived from an EMBL/GenBank/DDBJ whole genome shotgun (WGS) entry which is preliminary data.</text>
</comment>
<proteinExistence type="predicted"/>
<dbReference type="Proteomes" id="UP000655225">
    <property type="component" value="Unassembled WGS sequence"/>
</dbReference>
<feature type="compositionally biased region" description="Low complexity" evidence="1">
    <location>
        <begin position="1"/>
        <end position="18"/>
    </location>
</feature>
<organism evidence="2 3">
    <name type="scientific">Tetracentron sinense</name>
    <name type="common">Spur-leaf</name>
    <dbReference type="NCBI Taxonomy" id="13715"/>
    <lineage>
        <taxon>Eukaryota</taxon>
        <taxon>Viridiplantae</taxon>
        <taxon>Streptophyta</taxon>
        <taxon>Embryophyta</taxon>
        <taxon>Tracheophyta</taxon>
        <taxon>Spermatophyta</taxon>
        <taxon>Magnoliopsida</taxon>
        <taxon>Trochodendrales</taxon>
        <taxon>Trochodendraceae</taxon>
        <taxon>Tetracentron</taxon>
    </lineage>
</organism>
<accession>A0A835D0L7</accession>
<sequence>MSEVMHQQQEAMLQQAAMGHQTPERARLEQKSTVWPERSYQEGLSTWKYTADAAAAGISTPTAYASTIFPTTAATATLSATTTSATISAKTPAAISTKASATTTG</sequence>
<keyword evidence="3" id="KW-1185">Reference proteome</keyword>
<reference evidence="2 3" key="1">
    <citation type="submission" date="2020-04" db="EMBL/GenBank/DDBJ databases">
        <title>Plant Genome Project.</title>
        <authorList>
            <person name="Zhang R.-G."/>
        </authorList>
    </citation>
    <scope>NUCLEOTIDE SEQUENCE [LARGE SCALE GENOMIC DNA]</scope>
    <source>
        <strain evidence="2">YNK0</strain>
        <tissue evidence="2">Leaf</tissue>
    </source>
</reference>
<evidence type="ECO:0000256" key="1">
    <source>
        <dbReference type="SAM" id="MobiDB-lite"/>
    </source>
</evidence>
<name>A0A835D0L7_TETSI</name>
<gene>
    <name evidence="2" type="ORF">HHK36_032240</name>
</gene>
<feature type="region of interest" description="Disordered" evidence="1">
    <location>
        <begin position="1"/>
        <end position="37"/>
    </location>
</feature>
<dbReference type="AlphaFoldDB" id="A0A835D0L7"/>
<dbReference type="EMBL" id="JABCRI010000539">
    <property type="protein sequence ID" value="KAF8369737.1"/>
    <property type="molecule type" value="Genomic_DNA"/>
</dbReference>
<evidence type="ECO:0000313" key="3">
    <source>
        <dbReference type="Proteomes" id="UP000655225"/>
    </source>
</evidence>
<protein>
    <submittedName>
        <fullName evidence="2">Uncharacterized protein</fullName>
    </submittedName>
</protein>
<evidence type="ECO:0000313" key="2">
    <source>
        <dbReference type="EMBL" id="KAF8369737.1"/>
    </source>
</evidence>